<feature type="compositionally biased region" description="Polar residues" evidence="1">
    <location>
        <begin position="743"/>
        <end position="752"/>
    </location>
</feature>
<keyword evidence="4" id="KW-1185">Reference proteome</keyword>
<dbReference type="RefSeq" id="WP_345080241.1">
    <property type="nucleotide sequence ID" value="NZ_BAABFA010000008.1"/>
</dbReference>
<comment type="caution">
    <text evidence="3">The sequence shown here is derived from an EMBL/GenBank/DDBJ whole genome shotgun (WGS) entry which is preliminary data.</text>
</comment>
<feature type="region of interest" description="Disordered" evidence="1">
    <location>
        <begin position="525"/>
        <end position="563"/>
    </location>
</feature>
<accession>A0ABP8N9N2</accession>
<keyword evidence="2" id="KW-1133">Transmembrane helix</keyword>
<feature type="compositionally biased region" description="Low complexity" evidence="1">
    <location>
        <begin position="525"/>
        <end position="541"/>
    </location>
</feature>
<organism evidence="3 4">
    <name type="scientific">Nemorincola caseinilytica</name>
    <dbReference type="NCBI Taxonomy" id="2054315"/>
    <lineage>
        <taxon>Bacteria</taxon>
        <taxon>Pseudomonadati</taxon>
        <taxon>Bacteroidota</taxon>
        <taxon>Chitinophagia</taxon>
        <taxon>Chitinophagales</taxon>
        <taxon>Chitinophagaceae</taxon>
        <taxon>Nemorincola</taxon>
    </lineage>
</organism>
<feature type="region of interest" description="Disordered" evidence="1">
    <location>
        <begin position="582"/>
        <end position="607"/>
    </location>
</feature>
<keyword evidence="2" id="KW-0472">Membrane</keyword>
<feature type="region of interest" description="Disordered" evidence="1">
    <location>
        <begin position="738"/>
        <end position="768"/>
    </location>
</feature>
<feature type="compositionally biased region" description="Polar residues" evidence="1">
    <location>
        <begin position="286"/>
        <end position="298"/>
    </location>
</feature>
<sequence>MNSQIGLGIFGTFGEPYGFQQVFYYGAHFKGTLDLNDTAIEFYPGSELFSVRREIVDGVHSICICIYSYARELNTERFGTFIGSCMVLQDGFTEAEYIYKVLHSLHEDLITNEENIENGVIKVAQGADVIIREPAEFVAAQANLIPLNKTPFFSSFVDEDKKYLVIPSPHSFGNKETEVMEFLDEALKHYSDTGTLYFSFDRNVYEFVRNAGIIATLEWEDFKGRKTQMQRSTAVRTKKGIQKAMTIALPTEPYEAGNNAVQEVRNNEVAAAYGSDEKAVDEDTDSYTANDNYNNYSNTADDTEDEADSDPDRPFDLWEDPNTAWTDTEVRYRVKEYNRLFVYTHKLLDHINEPEQGKGRGRRRALAAALLLLLLAGGGAAVYFLGLIPGTEQPVRTAAVESPRSIRQGIPASGDSMATGVATDTDGSVANVSPEERYTMPRGGVSDEEIARALADAPATPPSVITGANAVNNAPAQQRVAGAVTDNAPATSALAGAPAAQQGNKPVIAAQGTPADAKSIAANTTNSTAARPGAPATPAMGGDAGDDPSRSMPQISMPSMPRSNIPAAASYVSRIGKEPLPGANTNTGVAAGTDASGRSTPSNISRPATAETIRPGAANAGTPPAGAGITTKAGITTQMPAAVAASPASKTVAGVAVQPNNAIVPGNNSTNILTPGKVVPATTAPAPVTGLAKAQIGATAPATASPFPVGRMNQPTGPATAAVPVAARAVSTVAPTPAALTNGARTGSMTPTQPAPLAASSSPTGARSVGMPTVAAAGPAGGQRSATSTSTLAISGSVPSGVSSGEINRANAVVMPSLGMGGQDPMKMKTLYPRPNGQLTQRDIPILKQNGIKNKTLTELTRIIMESAPEDVGQYYKGQELQYAAALLNSNRQAFQRSGNDYICTADYLILHIPAIIKPKRPVTSPK</sequence>
<evidence type="ECO:0000313" key="4">
    <source>
        <dbReference type="Proteomes" id="UP001500067"/>
    </source>
</evidence>
<feature type="region of interest" description="Disordered" evidence="1">
    <location>
        <begin position="272"/>
        <end position="320"/>
    </location>
</feature>
<keyword evidence="2" id="KW-0812">Transmembrane</keyword>
<dbReference type="EMBL" id="BAABFA010000008">
    <property type="protein sequence ID" value="GAA4463669.1"/>
    <property type="molecule type" value="Genomic_DNA"/>
</dbReference>
<evidence type="ECO:0000313" key="3">
    <source>
        <dbReference type="EMBL" id="GAA4463669.1"/>
    </source>
</evidence>
<reference evidence="4" key="1">
    <citation type="journal article" date="2019" name="Int. J. Syst. Evol. Microbiol.">
        <title>The Global Catalogue of Microorganisms (GCM) 10K type strain sequencing project: providing services to taxonomists for standard genome sequencing and annotation.</title>
        <authorList>
            <consortium name="The Broad Institute Genomics Platform"/>
            <consortium name="The Broad Institute Genome Sequencing Center for Infectious Disease"/>
            <person name="Wu L."/>
            <person name="Ma J."/>
        </authorList>
    </citation>
    <scope>NUCLEOTIDE SEQUENCE [LARGE SCALE GENOMIC DNA]</scope>
    <source>
        <strain evidence="4">JCM 32105</strain>
    </source>
</reference>
<name>A0ABP8N9N2_9BACT</name>
<proteinExistence type="predicted"/>
<protein>
    <submittedName>
        <fullName evidence="3">Uncharacterized protein</fullName>
    </submittedName>
</protein>
<evidence type="ECO:0000256" key="1">
    <source>
        <dbReference type="SAM" id="MobiDB-lite"/>
    </source>
</evidence>
<evidence type="ECO:0000256" key="2">
    <source>
        <dbReference type="SAM" id="Phobius"/>
    </source>
</evidence>
<feature type="compositionally biased region" description="Polar residues" evidence="1">
    <location>
        <begin position="596"/>
        <end position="606"/>
    </location>
</feature>
<dbReference type="Proteomes" id="UP001500067">
    <property type="component" value="Unassembled WGS sequence"/>
</dbReference>
<gene>
    <name evidence="3" type="ORF">GCM10023093_12680</name>
</gene>
<feature type="transmembrane region" description="Helical" evidence="2">
    <location>
        <begin position="365"/>
        <end position="386"/>
    </location>
</feature>